<keyword evidence="2" id="KW-1185">Reference proteome</keyword>
<dbReference type="PANTHER" id="PTHR46658:SF1">
    <property type="entry name" value="CYS OR MET METABOLISM PYRIDOXAL-PHOSPHATE-DEPENDENT ENZYME"/>
    <property type="match status" value="1"/>
</dbReference>
<dbReference type="Gene3D" id="3.40.640.10">
    <property type="entry name" value="Type I PLP-dependent aspartate aminotransferase-like (Major domain)"/>
    <property type="match status" value="1"/>
</dbReference>
<sequence length="417" mass="44167">MGPMELSPEIRRLSEKAMADIEPAFKALDRLALENTEKVLSAFQKHRVSEACLTGTTGYGYNDKGRDTLDLIYADVFGAESALVRIGFVNGTHAITAALFGAMVTGDILLSATGTPYDTLRGAIGIEGDYRGSLRDYGVGYAQTDLMPDGTPDYDAVARAAADKRVAAVLVQRSSGYSARSALTMPQIGKICDIVHAANDRAAVIVDNCYGEFTGTTEPTQVGADLMAGSLIKNPGGGLAPTGGYVAGRKDLVEAAAYRLTSPGIGGECGASLFNNRLLYQGFFMAPHTVSEALKTAIFCARLLELMGYGTLPAWDATRSDIIQMVQLGDPELLQRFCRGIQAGAPVDAYVSPEPWDMPGYGCQVIMAAGTFVQGASIELSADGPMRAPYCAYLQGGLTFEAGRLGIMTAADMLRDK</sequence>
<dbReference type="InterPro" id="IPR009651">
    <property type="entry name" value="Met_g_lyase_put"/>
</dbReference>
<protein>
    <submittedName>
        <fullName evidence="1">Cystathionine beta-lyase family protein involved in aluminum resistance</fullName>
    </submittedName>
</protein>
<dbReference type="RefSeq" id="WP_073076033.1">
    <property type="nucleotide sequence ID" value="NZ_FQXV01000001.1"/>
</dbReference>
<dbReference type="InterPro" id="IPR015424">
    <property type="entry name" value="PyrdxlP-dep_Trfase"/>
</dbReference>
<keyword evidence="1" id="KW-0456">Lyase</keyword>
<dbReference type="InterPro" id="IPR015421">
    <property type="entry name" value="PyrdxlP-dep_Trfase_major"/>
</dbReference>
<dbReference type="Proteomes" id="UP000183995">
    <property type="component" value="Unassembled WGS sequence"/>
</dbReference>
<dbReference type="STRING" id="1123282.SAMN02745823_00496"/>
<reference evidence="1 2" key="1">
    <citation type="submission" date="2016-11" db="EMBL/GenBank/DDBJ databases">
        <authorList>
            <person name="Jaros S."/>
            <person name="Januszkiewicz K."/>
            <person name="Wedrychowicz H."/>
        </authorList>
    </citation>
    <scope>NUCLEOTIDE SEQUENCE [LARGE SCALE GENOMIC DNA]</scope>
    <source>
        <strain evidence="1 2">DSM 10068</strain>
    </source>
</reference>
<evidence type="ECO:0000313" key="2">
    <source>
        <dbReference type="Proteomes" id="UP000183995"/>
    </source>
</evidence>
<dbReference type="SUPFAM" id="SSF53383">
    <property type="entry name" value="PLP-dependent transferases"/>
    <property type="match status" value="1"/>
</dbReference>
<gene>
    <name evidence="1" type="ORF">SAMN02745823_00496</name>
</gene>
<dbReference type="OrthoDB" id="9764766at2"/>
<dbReference type="EMBL" id="FQXV01000001">
    <property type="protein sequence ID" value="SHH61725.1"/>
    <property type="molecule type" value="Genomic_DNA"/>
</dbReference>
<name>A0A1M5UF95_9FIRM</name>
<organism evidence="1 2">
    <name type="scientific">Sporobacter termitidis DSM 10068</name>
    <dbReference type="NCBI Taxonomy" id="1123282"/>
    <lineage>
        <taxon>Bacteria</taxon>
        <taxon>Bacillati</taxon>
        <taxon>Bacillota</taxon>
        <taxon>Clostridia</taxon>
        <taxon>Eubacteriales</taxon>
        <taxon>Oscillospiraceae</taxon>
        <taxon>Sporobacter</taxon>
    </lineage>
</organism>
<dbReference type="AlphaFoldDB" id="A0A1M5UF95"/>
<dbReference type="Gene3D" id="3.90.1150.60">
    <property type="entry name" value="Methioning gamme-lyase, C-terminal domain"/>
    <property type="match status" value="1"/>
</dbReference>
<accession>A0A1M5UF95</accession>
<dbReference type="GO" id="GO:0016829">
    <property type="term" value="F:lyase activity"/>
    <property type="evidence" value="ECO:0007669"/>
    <property type="project" value="UniProtKB-KW"/>
</dbReference>
<dbReference type="Pfam" id="PF06838">
    <property type="entry name" value="Met_gamma_lyase"/>
    <property type="match status" value="1"/>
</dbReference>
<dbReference type="PANTHER" id="PTHR46658">
    <property type="entry name" value="CYS OR MET METABOLISM PYRIDOXAL-PHOSPHATE-DEPENDENT ENZYME"/>
    <property type="match status" value="1"/>
</dbReference>
<evidence type="ECO:0000313" key="1">
    <source>
        <dbReference type="EMBL" id="SHH61725.1"/>
    </source>
</evidence>
<proteinExistence type="predicted"/>